<sequence length="113" mass="12447">MSPETRKNAWSRGGGERRERRSGRAEGGRAEIPIRPKERKNAPTQPPHRSAMVLLLCELPGEEDGERVDDGEAAVEFPARDVVVEVLRGTLVAIFTKRGKEWGKRNGGKKGCG</sequence>
<gene>
    <name evidence="2" type="ORF">FA13DRAFT_1777721</name>
</gene>
<organism evidence="2 3">
    <name type="scientific">Coprinellus micaceus</name>
    <name type="common">Glistening ink-cap mushroom</name>
    <name type="synonym">Coprinus micaceus</name>
    <dbReference type="NCBI Taxonomy" id="71717"/>
    <lineage>
        <taxon>Eukaryota</taxon>
        <taxon>Fungi</taxon>
        <taxon>Dikarya</taxon>
        <taxon>Basidiomycota</taxon>
        <taxon>Agaricomycotina</taxon>
        <taxon>Agaricomycetes</taxon>
        <taxon>Agaricomycetidae</taxon>
        <taxon>Agaricales</taxon>
        <taxon>Agaricineae</taxon>
        <taxon>Psathyrellaceae</taxon>
        <taxon>Coprinellus</taxon>
    </lineage>
</organism>
<dbReference type="Proteomes" id="UP000298030">
    <property type="component" value="Unassembled WGS sequence"/>
</dbReference>
<evidence type="ECO:0000313" key="2">
    <source>
        <dbReference type="EMBL" id="TEB24818.1"/>
    </source>
</evidence>
<comment type="caution">
    <text evidence="2">The sequence shown here is derived from an EMBL/GenBank/DDBJ whole genome shotgun (WGS) entry which is preliminary data.</text>
</comment>
<evidence type="ECO:0000256" key="1">
    <source>
        <dbReference type="SAM" id="MobiDB-lite"/>
    </source>
</evidence>
<feature type="compositionally biased region" description="Basic and acidic residues" evidence="1">
    <location>
        <begin position="14"/>
        <end position="41"/>
    </location>
</feature>
<proteinExistence type="predicted"/>
<reference evidence="2 3" key="1">
    <citation type="journal article" date="2019" name="Nat. Ecol. Evol.">
        <title>Megaphylogeny resolves global patterns of mushroom evolution.</title>
        <authorList>
            <person name="Varga T."/>
            <person name="Krizsan K."/>
            <person name="Foldi C."/>
            <person name="Dima B."/>
            <person name="Sanchez-Garcia M."/>
            <person name="Sanchez-Ramirez S."/>
            <person name="Szollosi G.J."/>
            <person name="Szarkandi J.G."/>
            <person name="Papp V."/>
            <person name="Albert L."/>
            <person name="Andreopoulos W."/>
            <person name="Angelini C."/>
            <person name="Antonin V."/>
            <person name="Barry K.W."/>
            <person name="Bougher N.L."/>
            <person name="Buchanan P."/>
            <person name="Buyck B."/>
            <person name="Bense V."/>
            <person name="Catcheside P."/>
            <person name="Chovatia M."/>
            <person name="Cooper J."/>
            <person name="Damon W."/>
            <person name="Desjardin D."/>
            <person name="Finy P."/>
            <person name="Geml J."/>
            <person name="Haridas S."/>
            <person name="Hughes K."/>
            <person name="Justo A."/>
            <person name="Karasinski D."/>
            <person name="Kautmanova I."/>
            <person name="Kiss B."/>
            <person name="Kocsube S."/>
            <person name="Kotiranta H."/>
            <person name="LaButti K.M."/>
            <person name="Lechner B.E."/>
            <person name="Liimatainen K."/>
            <person name="Lipzen A."/>
            <person name="Lukacs Z."/>
            <person name="Mihaltcheva S."/>
            <person name="Morgado L.N."/>
            <person name="Niskanen T."/>
            <person name="Noordeloos M.E."/>
            <person name="Ohm R.A."/>
            <person name="Ortiz-Santana B."/>
            <person name="Ovrebo C."/>
            <person name="Racz N."/>
            <person name="Riley R."/>
            <person name="Savchenko A."/>
            <person name="Shiryaev A."/>
            <person name="Soop K."/>
            <person name="Spirin V."/>
            <person name="Szebenyi C."/>
            <person name="Tomsovsky M."/>
            <person name="Tulloss R.E."/>
            <person name="Uehling J."/>
            <person name="Grigoriev I.V."/>
            <person name="Vagvolgyi C."/>
            <person name="Papp T."/>
            <person name="Martin F.M."/>
            <person name="Miettinen O."/>
            <person name="Hibbett D.S."/>
            <person name="Nagy L.G."/>
        </authorList>
    </citation>
    <scope>NUCLEOTIDE SEQUENCE [LARGE SCALE GENOMIC DNA]</scope>
    <source>
        <strain evidence="2 3">FP101781</strain>
    </source>
</reference>
<keyword evidence="3" id="KW-1185">Reference proteome</keyword>
<evidence type="ECO:0000313" key="3">
    <source>
        <dbReference type="Proteomes" id="UP000298030"/>
    </source>
</evidence>
<name>A0A4Y7ST50_COPMI</name>
<protein>
    <submittedName>
        <fullName evidence="2">Uncharacterized protein</fullName>
    </submittedName>
</protein>
<feature type="region of interest" description="Disordered" evidence="1">
    <location>
        <begin position="1"/>
        <end position="48"/>
    </location>
</feature>
<dbReference type="EMBL" id="QPFP01000063">
    <property type="protein sequence ID" value="TEB24818.1"/>
    <property type="molecule type" value="Genomic_DNA"/>
</dbReference>
<accession>A0A4Y7ST50</accession>
<dbReference type="AlphaFoldDB" id="A0A4Y7ST50"/>